<comment type="caution">
    <text evidence="2">The sequence shown here is derived from an EMBL/GenBank/DDBJ whole genome shotgun (WGS) entry which is preliminary data.</text>
</comment>
<evidence type="ECO:0000256" key="1">
    <source>
        <dbReference type="SAM" id="MobiDB-lite"/>
    </source>
</evidence>
<organism evidence="2">
    <name type="scientific">marine sediment metagenome</name>
    <dbReference type="NCBI Taxonomy" id="412755"/>
    <lineage>
        <taxon>unclassified sequences</taxon>
        <taxon>metagenomes</taxon>
        <taxon>ecological metagenomes</taxon>
    </lineage>
</organism>
<gene>
    <name evidence="2" type="ORF">LCGC14_3029010</name>
</gene>
<dbReference type="EMBL" id="LAZR01063199">
    <property type="protein sequence ID" value="KKK59971.1"/>
    <property type="molecule type" value="Genomic_DNA"/>
</dbReference>
<feature type="non-terminal residue" evidence="2">
    <location>
        <position position="48"/>
    </location>
</feature>
<feature type="compositionally biased region" description="Basic and acidic residues" evidence="1">
    <location>
        <begin position="1"/>
        <end position="12"/>
    </location>
</feature>
<accession>A0A0F8ZJ50</accession>
<evidence type="ECO:0000313" key="2">
    <source>
        <dbReference type="EMBL" id="KKK59971.1"/>
    </source>
</evidence>
<protein>
    <submittedName>
        <fullName evidence="2">Uncharacterized protein</fullName>
    </submittedName>
</protein>
<name>A0A0F8ZJ50_9ZZZZ</name>
<sequence length="48" mass="5054">MPSRDSIREASGVRRPAQHQAESQPPNAASFYAIAEGESVAPSLTVVS</sequence>
<proteinExistence type="predicted"/>
<feature type="region of interest" description="Disordered" evidence="1">
    <location>
        <begin position="1"/>
        <end position="29"/>
    </location>
</feature>
<reference evidence="2" key="1">
    <citation type="journal article" date="2015" name="Nature">
        <title>Complex archaea that bridge the gap between prokaryotes and eukaryotes.</title>
        <authorList>
            <person name="Spang A."/>
            <person name="Saw J.H."/>
            <person name="Jorgensen S.L."/>
            <person name="Zaremba-Niedzwiedzka K."/>
            <person name="Martijn J."/>
            <person name="Lind A.E."/>
            <person name="van Eijk R."/>
            <person name="Schleper C."/>
            <person name="Guy L."/>
            <person name="Ettema T.J."/>
        </authorList>
    </citation>
    <scope>NUCLEOTIDE SEQUENCE</scope>
</reference>
<dbReference type="AlphaFoldDB" id="A0A0F8ZJ50"/>